<dbReference type="RefSeq" id="WP_169342789.1">
    <property type="nucleotide sequence ID" value="NZ_JABBJJ010000004.1"/>
</dbReference>
<evidence type="ECO:0000313" key="2">
    <source>
        <dbReference type="EMBL" id="NMO13508.1"/>
    </source>
</evidence>
<name>A0A848LDK0_9BACT</name>
<keyword evidence="3" id="KW-1185">Reference proteome</keyword>
<dbReference type="Proteomes" id="UP000518300">
    <property type="component" value="Unassembled WGS sequence"/>
</dbReference>
<dbReference type="AlphaFoldDB" id="A0A848LDK0"/>
<protein>
    <submittedName>
        <fullName evidence="2">Uncharacterized protein</fullName>
    </submittedName>
</protein>
<reference evidence="2 3" key="1">
    <citation type="submission" date="2020-04" db="EMBL/GenBank/DDBJ databases">
        <title>Draft genome of Pyxidicoccus fallax type strain.</title>
        <authorList>
            <person name="Whitworth D.E."/>
        </authorList>
    </citation>
    <scope>NUCLEOTIDE SEQUENCE [LARGE SCALE GENOMIC DNA]</scope>
    <source>
        <strain evidence="2 3">DSM 14698</strain>
    </source>
</reference>
<feature type="compositionally biased region" description="Basic residues" evidence="1">
    <location>
        <begin position="195"/>
        <end position="205"/>
    </location>
</feature>
<feature type="compositionally biased region" description="Basic residues" evidence="1">
    <location>
        <begin position="158"/>
        <end position="167"/>
    </location>
</feature>
<feature type="compositionally biased region" description="Low complexity" evidence="1">
    <location>
        <begin position="148"/>
        <end position="157"/>
    </location>
</feature>
<sequence length="205" mass="22633">MSDLFSVRVLSVKPKAVRLSVTRVHPDAERPAPHAVFALMLMYDPIEKSKDPEFSKYRHLEDSALAREVRAHNGFTDAWVNANAQAFVAKVKRSGSFLDIQLTHPAWGEHLRNRMTWRTTAYDMGPGLPAEPRAPRAQQAVAKAIKQTPKTGSTGAKKAARKAGVKKTAKERSVVKKTAKARSVVKKAAKERSVVKKAARAKRSS</sequence>
<proteinExistence type="predicted"/>
<evidence type="ECO:0000256" key="1">
    <source>
        <dbReference type="SAM" id="MobiDB-lite"/>
    </source>
</evidence>
<organism evidence="2 3">
    <name type="scientific">Pyxidicoccus fallax</name>
    <dbReference type="NCBI Taxonomy" id="394095"/>
    <lineage>
        <taxon>Bacteria</taxon>
        <taxon>Pseudomonadati</taxon>
        <taxon>Myxococcota</taxon>
        <taxon>Myxococcia</taxon>
        <taxon>Myxococcales</taxon>
        <taxon>Cystobacterineae</taxon>
        <taxon>Myxococcaceae</taxon>
        <taxon>Pyxidicoccus</taxon>
    </lineage>
</organism>
<feature type="region of interest" description="Disordered" evidence="1">
    <location>
        <begin position="148"/>
        <end position="205"/>
    </location>
</feature>
<evidence type="ECO:0000313" key="3">
    <source>
        <dbReference type="Proteomes" id="UP000518300"/>
    </source>
</evidence>
<accession>A0A848LDK0</accession>
<dbReference type="EMBL" id="JABBJJ010000004">
    <property type="protein sequence ID" value="NMO13508.1"/>
    <property type="molecule type" value="Genomic_DNA"/>
</dbReference>
<feature type="compositionally biased region" description="Basic residues" evidence="1">
    <location>
        <begin position="175"/>
        <end position="187"/>
    </location>
</feature>
<gene>
    <name evidence="2" type="ORF">HG543_01340</name>
</gene>
<comment type="caution">
    <text evidence="2">The sequence shown here is derived from an EMBL/GenBank/DDBJ whole genome shotgun (WGS) entry which is preliminary data.</text>
</comment>